<sequence>MSAPASGTHGSGTHGSGLPAAVLGTGQTHHVARRTDVSMAGLCREAIDAAMADAGVGWDDIDAVIVGKAPDLFEGVMMPELMMADSLGAVGKPLLRVHTAGSVGGSTAVVAASHVQSGRYRRVLAVAWEKQSESNAMWALSLPVPFTAPVGAGAGGYFAPHVRSYIRTTGAPEHVGAMVAVKDRLNGSVNPHAHLKQPDITVDKVLAGQMLWDPIRYDETCPSSDGACAIVIGDAEAAEAVEASGRQVAWVHATALRTEPGTFSGRNYKNPQAGRDAAAALWAEAGITDPAEEIDAAEIYVPFSWFEPMWLENLGFCAEGEGWKMTESGATARDGSLPVNPSGGVLCSNPIGASGMLRFAEAARQVMNRADDHQIPGARKALGHAYGGGSQYFSMWVVGTERKA</sequence>
<dbReference type="PANTHER" id="PTHR42870">
    <property type="entry name" value="ACETYL-COA C-ACETYLTRANSFERASE"/>
    <property type="match status" value="1"/>
</dbReference>
<dbReference type="InterPro" id="IPR055140">
    <property type="entry name" value="Thiolase_C_2"/>
</dbReference>
<dbReference type="Gene3D" id="3.40.47.10">
    <property type="match status" value="1"/>
</dbReference>
<reference evidence="3 4" key="1">
    <citation type="submission" date="2016-04" db="EMBL/GenBank/DDBJ databases">
        <title>Complete genome sequence of Dietzia lutea YIM 80766T, a strain isolated from desert soil in Egypt.</title>
        <authorList>
            <person name="Zhao J."/>
            <person name="Hu B."/>
            <person name="Geng S."/>
            <person name="Nie Y."/>
            <person name="Tang Y."/>
        </authorList>
    </citation>
    <scope>NUCLEOTIDE SEQUENCE [LARGE SCALE GENOMIC DNA]</scope>
    <source>
        <strain evidence="3 4">YIM 80766</strain>
    </source>
</reference>
<dbReference type="InterPro" id="IPR016039">
    <property type="entry name" value="Thiolase-like"/>
</dbReference>
<accession>A0A2S1R554</accession>
<evidence type="ECO:0000259" key="2">
    <source>
        <dbReference type="Pfam" id="PF22691"/>
    </source>
</evidence>
<dbReference type="PIRSF" id="PIRSF000429">
    <property type="entry name" value="Ac-CoA_Ac_transf"/>
    <property type="match status" value="1"/>
</dbReference>
<dbReference type="GO" id="GO:0016747">
    <property type="term" value="F:acyltransferase activity, transferring groups other than amino-acyl groups"/>
    <property type="evidence" value="ECO:0007669"/>
    <property type="project" value="InterPro"/>
</dbReference>
<organism evidence="3 4">
    <name type="scientific">Dietzia lutea</name>
    <dbReference type="NCBI Taxonomy" id="546160"/>
    <lineage>
        <taxon>Bacteria</taxon>
        <taxon>Bacillati</taxon>
        <taxon>Actinomycetota</taxon>
        <taxon>Actinomycetes</taxon>
        <taxon>Mycobacteriales</taxon>
        <taxon>Dietziaceae</taxon>
        <taxon>Dietzia</taxon>
    </lineage>
</organism>
<name>A0A2S1R554_9ACTN</name>
<dbReference type="Proteomes" id="UP000244928">
    <property type="component" value="Chromosome"/>
</dbReference>
<proteinExistence type="predicted"/>
<feature type="domain" description="Thiolase C-terminal" evidence="2">
    <location>
        <begin position="272"/>
        <end position="394"/>
    </location>
</feature>
<feature type="region of interest" description="Disordered" evidence="1">
    <location>
        <begin position="1"/>
        <end position="22"/>
    </location>
</feature>
<dbReference type="PANTHER" id="PTHR42870:SF1">
    <property type="entry name" value="NON-SPECIFIC LIPID-TRANSFER PROTEIN-LIKE 2"/>
    <property type="match status" value="1"/>
</dbReference>
<dbReference type="EMBL" id="CP015449">
    <property type="protein sequence ID" value="AWH91409.1"/>
    <property type="molecule type" value="Genomic_DNA"/>
</dbReference>
<evidence type="ECO:0000256" key="1">
    <source>
        <dbReference type="SAM" id="MobiDB-lite"/>
    </source>
</evidence>
<dbReference type="AlphaFoldDB" id="A0A2S1R554"/>
<protein>
    <submittedName>
        <fullName evidence="3">Acetyl-CoA acetyltransferase</fullName>
    </submittedName>
</protein>
<keyword evidence="4" id="KW-1185">Reference proteome</keyword>
<dbReference type="OrthoDB" id="9785768at2"/>
<dbReference type="SUPFAM" id="SSF53901">
    <property type="entry name" value="Thiolase-like"/>
    <property type="match status" value="2"/>
</dbReference>
<gene>
    <name evidence="3" type="ORF">A6035_03590</name>
</gene>
<keyword evidence="3" id="KW-0808">Transferase</keyword>
<dbReference type="KEGG" id="dlu:A6035_03590"/>
<dbReference type="InterPro" id="IPR002155">
    <property type="entry name" value="Thiolase"/>
</dbReference>
<dbReference type="NCBIfam" id="NF006180">
    <property type="entry name" value="PRK08313.1"/>
    <property type="match status" value="1"/>
</dbReference>
<dbReference type="RefSeq" id="WP_108846668.1">
    <property type="nucleotide sequence ID" value="NZ_CP015449.1"/>
</dbReference>
<dbReference type="CDD" id="cd00829">
    <property type="entry name" value="SCP-x_thiolase"/>
    <property type="match status" value="1"/>
</dbReference>
<dbReference type="Pfam" id="PF22691">
    <property type="entry name" value="Thiolase_C_1"/>
    <property type="match status" value="1"/>
</dbReference>
<evidence type="ECO:0000313" key="3">
    <source>
        <dbReference type="EMBL" id="AWH91409.1"/>
    </source>
</evidence>
<evidence type="ECO:0000313" key="4">
    <source>
        <dbReference type="Proteomes" id="UP000244928"/>
    </source>
</evidence>